<evidence type="ECO:0000259" key="5">
    <source>
        <dbReference type="PROSITE" id="PS50931"/>
    </source>
</evidence>
<dbReference type="Pfam" id="PF03466">
    <property type="entry name" value="LysR_substrate"/>
    <property type="match status" value="1"/>
</dbReference>
<keyword evidence="4" id="KW-0804">Transcription</keyword>
<dbReference type="PANTHER" id="PTHR30537:SF72">
    <property type="entry name" value="LYSR FAMILY TRANSCRIPTIONAL REGULATOR"/>
    <property type="match status" value="1"/>
</dbReference>
<dbReference type="Pfam" id="PF00126">
    <property type="entry name" value="HTH_1"/>
    <property type="match status" value="1"/>
</dbReference>
<dbReference type="SUPFAM" id="SSF46785">
    <property type="entry name" value="Winged helix' DNA-binding domain"/>
    <property type="match status" value="1"/>
</dbReference>
<evidence type="ECO:0000256" key="4">
    <source>
        <dbReference type="ARBA" id="ARBA00023163"/>
    </source>
</evidence>
<evidence type="ECO:0000256" key="1">
    <source>
        <dbReference type="ARBA" id="ARBA00009437"/>
    </source>
</evidence>
<comment type="caution">
    <text evidence="6">The sequence shown here is derived from an EMBL/GenBank/DDBJ whole genome shotgun (WGS) entry which is preliminary data.</text>
</comment>
<dbReference type="InterPro" id="IPR058163">
    <property type="entry name" value="LysR-type_TF_proteobact-type"/>
</dbReference>
<evidence type="ECO:0000256" key="3">
    <source>
        <dbReference type="ARBA" id="ARBA00023125"/>
    </source>
</evidence>
<comment type="similarity">
    <text evidence="1">Belongs to the LysR transcriptional regulatory family.</text>
</comment>
<evidence type="ECO:0000313" key="7">
    <source>
        <dbReference type="Proteomes" id="UP001237737"/>
    </source>
</evidence>
<proteinExistence type="inferred from homology"/>
<accession>A0ABT9SZI0</accession>
<dbReference type="InterPro" id="IPR000847">
    <property type="entry name" value="LysR_HTH_N"/>
</dbReference>
<dbReference type="CDD" id="cd08472">
    <property type="entry name" value="PBP2_CrgA_like_3"/>
    <property type="match status" value="1"/>
</dbReference>
<dbReference type="SUPFAM" id="SSF53850">
    <property type="entry name" value="Periplasmic binding protein-like II"/>
    <property type="match status" value="1"/>
</dbReference>
<protein>
    <submittedName>
        <fullName evidence="6">DNA-binding transcriptional LysR family regulator</fullName>
    </submittedName>
</protein>
<evidence type="ECO:0000256" key="2">
    <source>
        <dbReference type="ARBA" id="ARBA00023015"/>
    </source>
</evidence>
<dbReference type="GO" id="GO:0003677">
    <property type="term" value="F:DNA binding"/>
    <property type="evidence" value="ECO:0007669"/>
    <property type="project" value="UniProtKB-KW"/>
</dbReference>
<dbReference type="InterPro" id="IPR036388">
    <property type="entry name" value="WH-like_DNA-bd_sf"/>
</dbReference>
<dbReference type="Gene3D" id="1.10.10.10">
    <property type="entry name" value="Winged helix-like DNA-binding domain superfamily/Winged helix DNA-binding domain"/>
    <property type="match status" value="1"/>
</dbReference>
<evidence type="ECO:0000313" key="6">
    <source>
        <dbReference type="EMBL" id="MDQ0009352.1"/>
    </source>
</evidence>
<keyword evidence="7" id="KW-1185">Reference proteome</keyword>
<keyword evidence="2" id="KW-0805">Transcription regulation</keyword>
<name>A0ABT9SZI0_9GAMM</name>
<gene>
    <name evidence="6" type="ORF">J2T07_001529</name>
</gene>
<dbReference type="Gene3D" id="3.40.190.290">
    <property type="match status" value="1"/>
</dbReference>
<sequence length="302" mass="33281">MDRLLAMRVFGRLVETGGFGRAADALRMPKSTVTKLIQGLEAELGVRLLERTTRRVTVTAEGDAYYERTRQWLAELDDFETTLAGGRRNPVGNLRVDTGGSVAAALILPRLPEFRARYPGIRVQLGVTDRTVDLIGEGIDCAIRSTADDPNLVTRQIAELPWMLCATPGYLARRGTPAVPVDILREGHDVIGYFSARSGRTQPLRFREDARETLIEVKAAVEVNESNARTAAVMAGLGLAQTLAFTTNEHVARGRLVSLLPEYQPVPLPVYLVYPPERRHNARLRAFVDWIADELPAQAAGL</sequence>
<dbReference type="InterPro" id="IPR036390">
    <property type="entry name" value="WH_DNA-bd_sf"/>
</dbReference>
<dbReference type="InterPro" id="IPR005119">
    <property type="entry name" value="LysR_subst-bd"/>
</dbReference>
<keyword evidence="3 6" id="KW-0238">DNA-binding</keyword>
<dbReference type="Proteomes" id="UP001237737">
    <property type="component" value="Unassembled WGS sequence"/>
</dbReference>
<dbReference type="PANTHER" id="PTHR30537">
    <property type="entry name" value="HTH-TYPE TRANSCRIPTIONAL REGULATOR"/>
    <property type="match status" value="1"/>
</dbReference>
<organism evidence="6 7">
    <name type="scientific">Luteibacter jiangsuensis</name>
    <dbReference type="NCBI Taxonomy" id="637577"/>
    <lineage>
        <taxon>Bacteria</taxon>
        <taxon>Pseudomonadati</taxon>
        <taxon>Pseudomonadota</taxon>
        <taxon>Gammaproteobacteria</taxon>
        <taxon>Lysobacterales</taxon>
        <taxon>Rhodanobacteraceae</taxon>
        <taxon>Luteibacter</taxon>
    </lineage>
</organism>
<dbReference type="PROSITE" id="PS50931">
    <property type="entry name" value="HTH_LYSR"/>
    <property type="match status" value="1"/>
</dbReference>
<dbReference type="RefSeq" id="WP_306848695.1">
    <property type="nucleotide sequence ID" value="NZ_JAUSSK010000002.1"/>
</dbReference>
<reference evidence="6 7" key="1">
    <citation type="submission" date="2023-07" db="EMBL/GenBank/DDBJ databases">
        <title>Sorghum-associated microbial communities from plants grown in Nebraska, USA.</title>
        <authorList>
            <person name="Schachtman D."/>
        </authorList>
    </citation>
    <scope>NUCLEOTIDE SEQUENCE [LARGE SCALE GENOMIC DNA]</scope>
    <source>
        <strain evidence="6 7">CC60</strain>
    </source>
</reference>
<feature type="domain" description="HTH lysR-type" evidence="5">
    <location>
        <begin position="1"/>
        <end position="59"/>
    </location>
</feature>
<dbReference type="EMBL" id="JAUSSK010000002">
    <property type="protein sequence ID" value="MDQ0009352.1"/>
    <property type="molecule type" value="Genomic_DNA"/>
</dbReference>